<dbReference type="GO" id="GO:0005634">
    <property type="term" value="C:nucleus"/>
    <property type="evidence" value="ECO:0007669"/>
    <property type="project" value="UniProtKB-SubCell"/>
</dbReference>
<keyword evidence="2" id="KW-0805">Transcription regulation</keyword>
<sequence length="241" mass="27551">MLCYSVVIWIDGYASVNLSNMARFWFFSNQVRLCGENRDRRVSEYVVCYDDEMQTCRDSVQCTRRAVCRVYSLAENPCEPLAPIGAVLAAGGRSRAAIVAITTVSERSWFWAYFDQLTTARYPSWAERRFKSRAFKMSAIDRFVFYFTLKQIFNTKHSVSCLPCSSGQSAYGISKSSRRTSTCIEFVAVTFTKRKFGLMKKAYELSVLCDCEIALIVFNSTNKLFQKLKMENSKKSCISKA</sequence>
<dbReference type="SUPFAM" id="SSF55455">
    <property type="entry name" value="SRF-like"/>
    <property type="match status" value="1"/>
</dbReference>
<keyword evidence="5" id="KW-0539">Nucleus</keyword>
<evidence type="ECO:0000313" key="8">
    <source>
        <dbReference type="Proteomes" id="UP000053766"/>
    </source>
</evidence>
<reference evidence="7 8" key="1">
    <citation type="submission" date="2013-11" db="EMBL/GenBank/DDBJ databases">
        <title>Draft genome of the bovine lungworm Dictyocaulus viviparus.</title>
        <authorList>
            <person name="Mitreva M."/>
        </authorList>
    </citation>
    <scope>NUCLEOTIDE SEQUENCE [LARGE SCALE GENOMIC DNA]</scope>
    <source>
        <strain evidence="7 8">HannoverDv2000</strain>
    </source>
</reference>
<dbReference type="STRING" id="29172.A0A0D8Y4Q4"/>
<keyword evidence="3" id="KW-0238">DNA-binding</keyword>
<proteinExistence type="predicted"/>
<dbReference type="PRINTS" id="PR00404">
    <property type="entry name" value="MADSDOMAIN"/>
</dbReference>
<evidence type="ECO:0000256" key="1">
    <source>
        <dbReference type="ARBA" id="ARBA00004123"/>
    </source>
</evidence>
<evidence type="ECO:0000256" key="4">
    <source>
        <dbReference type="ARBA" id="ARBA00023163"/>
    </source>
</evidence>
<dbReference type="Proteomes" id="UP000053766">
    <property type="component" value="Unassembled WGS sequence"/>
</dbReference>
<dbReference type="AlphaFoldDB" id="A0A0D8Y4Q4"/>
<dbReference type="InterPro" id="IPR002100">
    <property type="entry name" value="TF_MADSbox"/>
</dbReference>
<evidence type="ECO:0000313" key="7">
    <source>
        <dbReference type="EMBL" id="KJH51680.1"/>
    </source>
</evidence>
<dbReference type="Gene3D" id="3.40.1810.10">
    <property type="entry name" value="Transcription factor, MADS-box"/>
    <property type="match status" value="1"/>
</dbReference>
<evidence type="ECO:0000256" key="5">
    <source>
        <dbReference type="ARBA" id="ARBA00023242"/>
    </source>
</evidence>
<keyword evidence="8" id="KW-1185">Reference proteome</keyword>
<name>A0A0D8Y4Q4_DICVI</name>
<protein>
    <submittedName>
        <fullName evidence="7">SRF-type transcription factor</fullName>
    </submittedName>
</protein>
<dbReference type="PANTHER" id="PTHR48019">
    <property type="entry name" value="SERUM RESPONSE FACTOR HOMOLOG"/>
    <property type="match status" value="1"/>
</dbReference>
<reference evidence="8" key="2">
    <citation type="journal article" date="2016" name="Sci. Rep.">
        <title>Dictyocaulus viviparus genome, variome and transcriptome elucidate lungworm biology and support future intervention.</title>
        <authorList>
            <person name="McNulty S.N."/>
            <person name="Strube C."/>
            <person name="Rosa B.A."/>
            <person name="Martin J.C."/>
            <person name="Tyagi R."/>
            <person name="Choi Y.J."/>
            <person name="Wang Q."/>
            <person name="Hallsworth Pepin K."/>
            <person name="Zhang X."/>
            <person name="Ozersky P."/>
            <person name="Wilson R.K."/>
            <person name="Sternberg P.W."/>
            <person name="Gasser R.B."/>
            <person name="Mitreva M."/>
        </authorList>
    </citation>
    <scope>NUCLEOTIDE SEQUENCE [LARGE SCALE GENOMIC DNA]</scope>
    <source>
        <strain evidence="8">HannoverDv2000</strain>
    </source>
</reference>
<dbReference type="GO" id="GO:0003677">
    <property type="term" value="F:DNA binding"/>
    <property type="evidence" value="ECO:0007669"/>
    <property type="project" value="UniProtKB-KW"/>
</dbReference>
<dbReference type="InterPro" id="IPR036879">
    <property type="entry name" value="TF_MADSbox_sf"/>
</dbReference>
<keyword evidence="4" id="KW-0804">Transcription</keyword>
<dbReference type="InterPro" id="IPR050142">
    <property type="entry name" value="MADS-box/MEF2_TF"/>
</dbReference>
<comment type="subcellular location">
    <subcellularLocation>
        <location evidence="1">Nucleus</location>
    </subcellularLocation>
</comment>
<dbReference type="Pfam" id="PF00319">
    <property type="entry name" value="SRF-TF"/>
    <property type="match status" value="1"/>
</dbReference>
<accession>A0A0D8Y4Q4</accession>
<dbReference type="OrthoDB" id="1898716at2759"/>
<gene>
    <name evidence="7" type="ORF">DICVIV_02111</name>
</gene>
<dbReference type="SMART" id="SM00432">
    <property type="entry name" value="MADS"/>
    <property type="match status" value="1"/>
</dbReference>
<evidence type="ECO:0000259" key="6">
    <source>
        <dbReference type="PROSITE" id="PS50066"/>
    </source>
</evidence>
<dbReference type="GO" id="GO:0046983">
    <property type="term" value="F:protein dimerization activity"/>
    <property type="evidence" value="ECO:0007669"/>
    <property type="project" value="InterPro"/>
</dbReference>
<dbReference type="EMBL" id="KN716178">
    <property type="protein sequence ID" value="KJH51680.1"/>
    <property type="molecule type" value="Genomic_DNA"/>
</dbReference>
<evidence type="ECO:0000256" key="3">
    <source>
        <dbReference type="ARBA" id="ARBA00023125"/>
    </source>
</evidence>
<feature type="domain" description="MADS-box" evidence="6">
    <location>
        <begin position="189"/>
        <end position="226"/>
    </location>
</feature>
<organism evidence="7 8">
    <name type="scientific">Dictyocaulus viviparus</name>
    <name type="common">Bovine lungworm</name>
    <dbReference type="NCBI Taxonomy" id="29172"/>
    <lineage>
        <taxon>Eukaryota</taxon>
        <taxon>Metazoa</taxon>
        <taxon>Ecdysozoa</taxon>
        <taxon>Nematoda</taxon>
        <taxon>Chromadorea</taxon>
        <taxon>Rhabditida</taxon>
        <taxon>Rhabditina</taxon>
        <taxon>Rhabditomorpha</taxon>
        <taxon>Strongyloidea</taxon>
        <taxon>Metastrongylidae</taxon>
        <taxon>Dictyocaulus</taxon>
    </lineage>
</organism>
<dbReference type="PROSITE" id="PS50066">
    <property type="entry name" value="MADS_BOX_2"/>
    <property type="match status" value="1"/>
</dbReference>
<evidence type="ECO:0000256" key="2">
    <source>
        <dbReference type="ARBA" id="ARBA00023015"/>
    </source>
</evidence>